<sequence length="737" mass="80669">MLKVTIMEPDYPENTVWYIEARRWSGTKENPGFVKRDPVTRGSGVVITFSKLLDNGDREPRSYILTCAHVVRNNQDQLLEDIICYPPGKGFVRTAATARQSGTFPEALVRPAKVSQLSPCRGEAGPRPTELKRDAALDWVLLEIDDPSFYHQQSVAKLRTGYPTGGQALQVIGFPFGAGLKKDKGSSVFWKNGKIVRAAKAKDFRPTEQSNPGLVDYEGPEETRPGMSGGGIFDDTGSLVGIHRSTIDAAMRRGGIRADAVARYLKDRYNLEVAGNQVAAAPEEHMPSLSTPTAELLITVNRITSNFGIAPVKGLKVGFEPLDNQSMKGTVTEGETDASGRAVIKFTAENQVDDVFGYLICRNQPSGTGNDTLLILSPYGKLADGLTKEKPLRLPFSETIYCTVLGHKAYLHEYLLKFLPSVPTNDVENKIADAAVAAGLSNKEKKLATEGWVERLKQERPVVRFPDMEEFFKDEAPGIRKIAESVGRVVSVDSIRSNVNFFGTAFLIAENLVLLPEFVLRMAESVPESSGIRVDFSHSDRTENRVVSKVIWRSGTTESIQSAALCEIPESTKKPLTIGMVDTASNETKIGRMEIAVFGFPQVDQRLPDELNEYIAPGGDHLAVMPGEISVHQAGAFEIFHDATTSGGVSGGPVVHRQSNTVIAMHIGGRFADVKKENYAFNLQALWNNPSFVEALQPYNVTTETIGARVNRDWIRSGDFIQTAPPSLNVGSKIITN</sequence>
<protein>
    <submittedName>
        <fullName evidence="1">Trypsin-like peptidase domain-containing protein</fullName>
    </submittedName>
</protein>
<comment type="caution">
    <text evidence="1">The sequence shown here is derived from an EMBL/GenBank/DDBJ whole genome shotgun (WGS) entry which is preliminary data.</text>
</comment>
<dbReference type="Proteomes" id="UP000287853">
    <property type="component" value="Unassembled WGS sequence"/>
</dbReference>
<dbReference type="EMBL" id="MTKO01000136">
    <property type="protein sequence ID" value="RWX42984.1"/>
    <property type="molecule type" value="Genomic_DNA"/>
</dbReference>
<evidence type="ECO:0000313" key="1">
    <source>
        <dbReference type="EMBL" id="RWX42984.1"/>
    </source>
</evidence>
<evidence type="ECO:0000313" key="2">
    <source>
        <dbReference type="Proteomes" id="UP000287853"/>
    </source>
</evidence>
<dbReference type="InterPro" id="IPR009003">
    <property type="entry name" value="Peptidase_S1_PA"/>
</dbReference>
<dbReference type="InterPro" id="IPR043504">
    <property type="entry name" value="Peptidase_S1_PA_chymotrypsin"/>
</dbReference>
<name>A0A3S3QUS2_9BACT</name>
<reference evidence="1 2" key="1">
    <citation type="submission" date="2017-01" db="EMBL/GenBank/DDBJ databases">
        <title>The cable genome- insights into the physiology and evolution of filamentous bacteria capable of sulfide oxidation via long distance electron transfer.</title>
        <authorList>
            <person name="Schreiber L."/>
            <person name="Bjerg J.T."/>
            <person name="Boggild A."/>
            <person name="Van De Vossenberg J."/>
            <person name="Meysman F."/>
            <person name="Nielsen L.P."/>
            <person name="Schramm A."/>
            <person name="Kjeldsen K.U."/>
        </authorList>
    </citation>
    <scope>NUCLEOTIDE SEQUENCE [LARGE SCALE GENOMIC DNA]</scope>
    <source>
        <strain evidence="1">MCF</strain>
    </source>
</reference>
<dbReference type="Gene3D" id="2.40.10.10">
    <property type="entry name" value="Trypsin-like serine proteases"/>
    <property type="match status" value="2"/>
</dbReference>
<dbReference type="SUPFAM" id="SSF50494">
    <property type="entry name" value="Trypsin-like serine proteases"/>
    <property type="match status" value="2"/>
</dbReference>
<organism evidence="1 2">
    <name type="scientific">Candidatus Electrothrix aarhusensis</name>
    <dbReference type="NCBI Taxonomy" id="1859131"/>
    <lineage>
        <taxon>Bacteria</taxon>
        <taxon>Pseudomonadati</taxon>
        <taxon>Thermodesulfobacteriota</taxon>
        <taxon>Desulfobulbia</taxon>
        <taxon>Desulfobulbales</taxon>
        <taxon>Desulfobulbaceae</taxon>
        <taxon>Candidatus Electrothrix</taxon>
    </lineage>
</organism>
<accession>A0A3S3QUS2</accession>
<keyword evidence="2" id="KW-1185">Reference proteome</keyword>
<proteinExistence type="predicted"/>
<gene>
    <name evidence="1" type="ORF">H206_03291</name>
</gene>
<dbReference type="AlphaFoldDB" id="A0A3S3QUS2"/>
<dbReference type="Pfam" id="PF13365">
    <property type="entry name" value="Trypsin_2"/>
    <property type="match status" value="1"/>
</dbReference>